<dbReference type="RefSeq" id="WP_105070269.1">
    <property type="nucleotide sequence ID" value="NZ_MTPW01000001.1"/>
</dbReference>
<gene>
    <name evidence="1" type="ORF">BST92_03895</name>
</gene>
<dbReference type="InterPro" id="IPR058532">
    <property type="entry name" value="YjbR/MT2646/Rv2570-like"/>
</dbReference>
<dbReference type="OrthoDB" id="9789813at2"/>
<dbReference type="InterPro" id="IPR007351">
    <property type="entry name" value="YjbR"/>
</dbReference>
<evidence type="ECO:0000313" key="1">
    <source>
        <dbReference type="EMBL" id="PQJ31119.1"/>
    </source>
</evidence>
<dbReference type="SUPFAM" id="SSF142906">
    <property type="entry name" value="YjbR-like"/>
    <property type="match status" value="1"/>
</dbReference>
<name>A0A2S7U860_9FLAO</name>
<sequence length="122" mass="14228">MHIDELRDYCMSKKAVTEEFPFDESTLVFKVMGKMFCLTGLDRWERGEPAINLKCNPEKAIELREEYDGTVIGGFHSNKKHWNTIFIVKAMSTSELKKWIDHSYELVVGKLTRAQKEDLKNL</sequence>
<comment type="caution">
    <text evidence="1">The sequence shown here is derived from an EMBL/GenBank/DDBJ whole genome shotgun (WGS) entry which is preliminary data.</text>
</comment>
<protein>
    <submittedName>
        <fullName evidence="1">MmcQ-like protein</fullName>
    </submittedName>
</protein>
<dbReference type="PANTHER" id="PTHR35145:SF1">
    <property type="entry name" value="CYTOPLASMIC PROTEIN"/>
    <property type="match status" value="1"/>
</dbReference>
<organism evidence="1 2">
    <name type="scientific">Nonlabens arenilitoris</name>
    <dbReference type="NCBI Taxonomy" id="1217969"/>
    <lineage>
        <taxon>Bacteria</taxon>
        <taxon>Pseudomonadati</taxon>
        <taxon>Bacteroidota</taxon>
        <taxon>Flavobacteriia</taxon>
        <taxon>Flavobacteriales</taxon>
        <taxon>Flavobacteriaceae</taxon>
        <taxon>Nonlabens</taxon>
    </lineage>
</organism>
<dbReference type="PANTHER" id="PTHR35145">
    <property type="entry name" value="CYTOPLASMIC PROTEIN-RELATED"/>
    <property type="match status" value="1"/>
</dbReference>
<dbReference type="InterPro" id="IPR038056">
    <property type="entry name" value="YjbR-like_sf"/>
</dbReference>
<dbReference type="AlphaFoldDB" id="A0A2S7U860"/>
<dbReference type="Gene3D" id="3.90.1150.30">
    <property type="match status" value="1"/>
</dbReference>
<dbReference type="Pfam" id="PF04237">
    <property type="entry name" value="YjbR"/>
    <property type="match status" value="1"/>
</dbReference>
<accession>A0A2S7U860</accession>
<proteinExistence type="predicted"/>
<evidence type="ECO:0000313" key="2">
    <source>
        <dbReference type="Proteomes" id="UP000239747"/>
    </source>
</evidence>
<dbReference type="EMBL" id="MTPW01000001">
    <property type="protein sequence ID" value="PQJ31119.1"/>
    <property type="molecule type" value="Genomic_DNA"/>
</dbReference>
<keyword evidence="2" id="KW-1185">Reference proteome</keyword>
<reference evidence="1 2" key="1">
    <citation type="submission" date="2017-01" db="EMBL/GenBank/DDBJ databases">
        <title>Trade-off between light-utilization and light-protection in marine flavobacteria.</title>
        <authorList>
            <person name="Kumagai Y."/>
            <person name="Yoshizawa S."/>
            <person name="Kogure K."/>
            <person name="Iwasaki W."/>
        </authorList>
    </citation>
    <scope>NUCLEOTIDE SEQUENCE [LARGE SCALE GENOMIC DNA]</scope>
    <source>
        <strain evidence="1 2">KCTC 32109</strain>
    </source>
</reference>
<dbReference type="Proteomes" id="UP000239747">
    <property type="component" value="Unassembled WGS sequence"/>
</dbReference>